<feature type="transmembrane region" description="Helical" evidence="1">
    <location>
        <begin position="43"/>
        <end position="63"/>
    </location>
</feature>
<evidence type="ECO:0000256" key="1">
    <source>
        <dbReference type="SAM" id="Phobius"/>
    </source>
</evidence>
<dbReference type="PROSITE" id="PS51257">
    <property type="entry name" value="PROKAR_LIPOPROTEIN"/>
    <property type="match status" value="1"/>
</dbReference>
<organism evidence="2 3">
    <name type="scientific">Beijerinckia indica subsp. indica (strain ATCC 9039 / DSM 1715 / NCIMB 8712)</name>
    <dbReference type="NCBI Taxonomy" id="395963"/>
    <lineage>
        <taxon>Bacteria</taxon>
        <taxon>Pseudomonadati</taxon>
        <taxon>Pseudomonadota</taxon>
        <taxon>Alphaproteobacteria</taxon>
        <taxon>Hyphomicrobiales</taxon>
        <taxon>Beijerinckiaceae</taxon>
        <taxon>Beijerinckia</taxon>
    </lineage>
</organism>
<dbReference type="HOGENOM" id="CLU_050210_0_1_5"/>
<dbReference type="EMBL" id="CP001016">
    <property type="protein sequence ID" value="ACB95801.1"/>
    <property type="molecule type" value="Genomic_DNA"/>
</dbReference>
<dbReference type="InterPro" id="IPR007820">
    <property type="entry name" value="AbrB_fam"/>
</dbReference>
<dbReference type="PANTHER" id="PTHR38457">
    <property type="entry name" value="REGULATOR ABRB-RELATED"/>
    <property type="match status" value="1"/>
</dbReference>
<feature type="transmembrane region" description="Helical" evidence="1">
    <location>
        <begin position="69"/>
        <end position="90"/>
    </location>
</feature>
<keyword evidence="3" id="KW-1185">Reference proteome</keyword>
<dbReference type="GO" id="GO:0010468">
    <property type="term" value="P:regulation of gene expression"/>
    <property type="evidence" value="ECO:0007669"/>
    <property type="project" value="InterPro"/>
</dbReference>
<dbReference type="InterPro" id="IPR017516">
    <property type="entry name" value="AbrB_dup"/>
</dbReference>
<gene>
    <name evidence="2" type="ordered locus">Bind_2181</name>
</gene>
<evidence type="ECO:0000313" key="3">
    <source>
        <dbReference type="Proteomes" id="UP000001695"/>
    </source>
</evidence>
<sequence>MLIRMIPLRLLSLHNQTAGMQWSILLALSISCVLGLQALRLPAALLLGPMIAAILVAAMDGKIRLPARLFGPAQGVIGCMIAHAIPLSIIAEIVREWPLFLAGVLSVTLVAATLGWLLTRWQVLPGTTAIWGSSPGAAMAMTLMSEAFGADIRLVAFMQYLRVVCVAVCASFIARIWAGGSGAPPPAIVWFPPTAWLPFIETMALIGIGSVLAEHMRIPAGAMLLPLVLGVILQDSGWMVIELPPWLLALCYALLGWTIGLRFTRPILSHAARAFPRVLFSIFVLIAMCGFFAALLVFVAGIDPLTAYLATSPGGADSVAIIASSSEVNLPFVMAMQIARFLLVLFTGPSLARFIAKRSGVL</sequence>
<proteinExistence type="predicted"/>
<accession>B2IGP0</accession>
<dbReference type="Pfam" id="PF05145">
    <property type="entry name" value="AbrB"/>
    <property type="match status" value="1"/>
</dbReference>
<name>B2IGP0_BEII9</name>
<keyword evidence="1" id="KW-0812">Transmembrane</keyword>
<dbReference type="GO" id="GO:0016020">
    <property type="term" value="C:membrane"/>
    <property type="evidence" value="ECO:0007669"/>
    <property type="project" value="InterPro"/>
</dbReference>
<dbReference type="RefSeq" id="WP_012385156.1">
    <property type="nucleotide sequence ID" value="NC_010581.1"/>
</dbReference>
<keyword evidence="1" id="KW-1133">Transmembrane helix</keyword>
<feature type="transmembrane region" description="Helical" evidence="1">
    <location>
        <begin position="220"/>
        <end position="240"/>
    </location>
</feature>
<keyword evidence="1" id="KW-0472">Membrane</keyword>
<feature type="transmembrane region" description="Helical" evidence="1">
    <location>
        <begin position="338"/>
        <end position="356"/>
    </location>
</feature>
<feature type="transmembrane region" description="Helical" evidence="1">
    <location>
        <begin position="190"/>
        <end position="213"/>
    </location>
</feature>
<feature type="transmembrane region" description="Helical" evidence="1">
    <location>
        <begin position="97"/>
        <end position="118"/>
    </location>
</feature>
<feature type="transmembrane region" description="Helical" evidence="1">
    <location>
        <begin position="275"/>
        <end position="302"/>
    </location>
</feature>
<dbReference type="Proteomes" id="UP000001695">
    <property type="component" value="Chromosome"/>
</dbReference>
<feature type="transmembrane region" description="Helical" evidence="1">
    <location>
        <begin position="246"/>
        <end position="263"/>
    </location>
</feature>
<dbReference type="PIRSF" id="PIRSF038991">
    <property type="entry name" value="Protein_AbrB"/>
    <property type="match status" value="1"/>
</dbReference>
<dbReference type="AlphaFoldDB" id="B2IGP0"/>
<feature type="transmembrane region" description="Helical" evidence="1">
    <location>
        <begin position="160"/>
        <end position="178"/>
    </location>
</feature>
<evidence type="ECO:0000313" key="2">
    <source>
        <dbReference type="EMBL" id="ACB95801.1"/>
    </source>
</evidence>
<reference evidence="2 3" key="2">
    <citation type="journal article" date="2010" name="J. Bacteriol.">
        <title>Complete genome sequence of Beijerinckia indica subsp. indica.</title>
        <authorList>
            <person name="Tamas I."/>
            <person name="Dedysh S.N."/>
            <person name="Liesack W."/>
            <person name="Stott M.B."/>
            <person name="Alam M."/>
            <person name="Murrell J.C."/>
            <person name="Dunfield P.F."/>
        </authorList>
    </citation>
    <scope>NUCLEOTIDE SEQUENCE [LARGE SCALE GENOMIC DNA]</scope>
    <source>
        <strain evidence="3">ATCC 9039 / DSM 1715 / NCIMB 8712</strain>
    </source>
</reference>
<dbReference type="KEGG" id="bid:Bind_2181"/>
<dbReference type="eggNOG" id="COG3180">
    <property type="taxonomic scope" value="Bacteria"/>
</dbReference>
<protein>
    <submittedName>
        <fullName evidence="2">Membrane protein AbrB duplication</fullName>
    </submittedName>
</protein>
<reference evidence="3" key="1">
    <citation type="submission" date="2008-03" db="EMBL/GenBank/DDBJ databases">
        <title>Complete sequence of chromosome of Beijerinckia indica subsp. indica ATCC 9039.</title>
        <authorList>
            <consortium name="US DOE Joint Genome Institute"/>
            <person name="Copeland A."/>
            <person name="Lucas S."/>
            <person name="Lapidus A."/>
            <person name="Glavina del Rio T."/>
            <person name="Dalin E."/>
            <person name="Tice H."/>
            <person name="Bruce D."/>
            <person name="Goodwin L."/>
            <person name="Pitluck S."/>
            <person name="LaButti K."/>
            <person name="Schmutz J."/>
            <person name="Larimer F."/>
            <person name="Land M."/>
            <person name="Hauser L."/>
            <person name="Kyrpides N."/>
            <person name="Mikhailova N."/>
            <person name="Dunfield P.F."/>
            <person name="Dedysh S.N."/>
            <person name="Liesack W."/>
            <person name="Saw J.H."/>
            <person name="Alam M."/>
            <person name="Chen Y."/>
            <person name="Murrell J.C."/>
            <person name="Richardson P."/>
        </authorList>
    </citation>
    <scope>NUCLEOTIDE SEQUENCE [LARGE SCALE GENOMIC DNA]</scope>
    <source>
        <strain evidence="3">ATCC 9039 / DSM 1715 / NCIMB 8712</strain>
    </source>
</reference>
<dbReference type="PANTHER" id="PTHR38457:SF1">
    <property type="entry name" value="REGULATOR ABRB-RELATED"/>
    <property type="match status" value="1"/>
</dbReference>
<dbReference type="STRING" id="395963.Bind_2181"/>
<dbReference type="NCBIfam" id="TIGR03082">
    <property type="entry name" value="Gneg_AbrB_dup"/>
    <property type="match status" value="2"/>
</dbReference>